<dbReference type="SUPFAM" id="SSF48726">
    <property type="entry name" value="Immunoglobulin"/>
    <property type="match status" value="1"/>
</dbReference>
<proteinExistence type="predicted"/>
<dbReference type="Ensembl" id="ENSCCRT00015081746.1">
    <property type="protein sequence ID" value="ENSCCRP00015079153.1"/>
    <property type="gene ID" value="ENSCCRG00015032047.1"/>
</dbReference>
<dbReference type="PANTHER" id="PTHR46484:SF1">
    <property type="entry name" value="SCHWANN CELL MYELIN PROTEIN-RELATED"/>
    <property type="match status" value="1"/>
</dbReference>
<feature type="transmembrane region" description="Helical" evidence="1">
    <location>
        <begin position="233"/>
        <end position="249"/>
    </location>
</feature>
<organism evidence="2 3">
    <name type="scientific">Cyprinus carpio</name>
    <name type="common">Common carp</name>
    <dbReference type="NCBI Taxonomy" id="7962"/>
    <lineage>
        <taxon>Eukaryota</taxon>
        <taxon>Metazoa</taxon>
        <taxon>Chordata</taxon>
        <taxon>Craniata</taxon>
        <taxon>Vertebrata</taxon>
        <taxon>Euteleostomi</taxon>
        <taxon>Actinopterygii</taxon>
        <taxon>Neopterygii</taxon>
        <taxon>Teleostei</taxon>
        <taxon>Ostariophysi</taxon>
        <taxon>Cypriniformes</taxon>
        <taxon>Cyprinidae</taxon>
        <taxon>Cyprininae</taxon>
        <taxon>Cyprinus</taxon>
    </lineage>
</organism>
<evidence type="ECO:0000313" key="2">
    <source>
        <dbReference type="Ensembl" id="ENSCCRP00015079153.1"/>
    </source>
</evidence>
<reference evidence="2" key="1">
    <citation type="submission" date="2025-08" db="UniProtKB">
        <authorList>
            <consortium name="Ensembl"/>
        </authorList>
    </citation>
    <scope>IDENTIFICATION</scope>
</reference>
<dbReference type="AlphaFoldDB" id="A0A8C1XAR0"/>
<dbReference type="PANTHER" id="PTHR46484">
    <property type="entry name" value="SI:CH211-171H4.5-RELATED"/>
    <property type="match status" value="1"/>
</dbReference>
<sequence length="253" mass="28762">FLIKRLNSPTVVLLYDALGWEVKMPKEIHGLKGSCLVIPCSFSYTSYPPKDPRRVVWYQYVSKGYPLVYDPWYPNNVIEKFKGNTDLYGNSSWDCSLLIKNLKPSHHGEKLYTWIDPENVGKSTYAFYDVTSTILVDGERTGETITVVCSAFHTCPYSKPDIILNGIEGSDQIDNEHFKEGLWKITLTRTSVVKTESSTIECSVTYHGGITVTATKDVNAQCKRSRWNRFSRLEFVGVLSVLCLIIFSLKSKF</sequence>
<dbReference type="InterPro" id="IPR013783">
    <property type="entry name" value="Ig-like_fold"/>
</dbReference>
<keyword evidence="1" id="KW-0472">Membrane</keyword>
<evidence type="ECO:0000256" key="1">
    <source>
        <dbReference type="SAM" id="Phobius"/>
    </source>
</evidence>
<dbReference type="Proteomes" id="UP000694700">
    <property type="component" value="Unplaced"/>
</dbReference>
<protein>
    <submittedName>
        <fullName evidence="2">Si:ch73-380l3.3</fullName>
    </submittedName>
</protein>
<keyword evidence="1" id="KW-0812">Transmembrane</keyword>
<dbReference type="InterPro" id="IPR036179">
    <property type="entry name" value="Ig-like_dom_sf"/>
</dbReference>
<name>A0A8C1XAR0_CYPCA</name>
<evidence type="ECO:0000313" key="3">
    <source>
        <dbReference type="Proteomes" id="UP000694700"/>
    </source>
</evidence>
<accession>A0A8C1XAR0</accession>
<keyword evidence="1" id="KW-1133">Transmembrane helix</keyword>
<dbReference type="Gene3D" id="2.60.40.10">
    <property type="entry name" value="Immunoglobulins"/>
    <property type="match status" value="2"/>
</dbReference>